<protein>
    <recommendedName>
        <fullName evidence="4">Secreted protein</fullName>
    </recommendedName>
</protein>
<feature type="non-terminal residue" evidence="2">
    <location>
        <position position="282"/>
    </location>
</feature>
<dbReference type="EMBL" id="NRSZ01000548">
    <property type="protein sequence ID" value="PNY26480.1"/>
    <property type="molecule type" value="Genomic_DNA"/>
</dbReference>
<evidence type="ECO:0000313" key="2">
    <source>
        <dbReference type="EMBL" id="PNY26480.1"/>
    </source>
</evidence>
<feature type="signal peptide" evidence="1">
    <location>
        <begin position="1"/>
        <end position="18"/>
    </location>
</feature>
<organism evidence="2 3">
    <name type="scientific">Tolypocladium capitatum</name>
    <dbReference type="NCBI Taxonomy" id="45235"/>
    <lineage>
        <taxon>Eukaryota</taxon>
        <taxon>Fungi</taxon>
        <taxon>Dikarya</taxon>
        <taxon>Ascomycota</taxon>
        <taxon>Pezizomycotina</taxon>
        <taxon>Sordariomycetes</taxon>
        <taxon>Hypocreomycetidae</taxon>
        <taxon>Hypocreales</taxon>
        <taxon>Ophiocordycipitaceae</taxon>
        <taxon>Tolypocladium</taxon>
    </lineage>
</organism>
<dbReference type="AlphaFoldDB" id="A0A2K3QG20"/>
<feature type="chain" id="PRO_5014441671" description="Secreted protein" evidence="1">
    <location>
        <begin position="19"/>
        <end position="282"/>
    </location>
</feature>
<gene>
    <name evidence="2" type="ORF">TCAP_03591</name>
</gene>
<keyword evidence="3" id="KW-1185">Reference proteome</keyword>
<accession>A0A2K3QG20</accession>
<reference evidence="2 3" key="1">
    <citation type="submission" date="2017-08" db="EMBL/GenBank/DDBJ databases">
        <title>Harnessing the power of phylogenomics to disentangle the directionality and signatures of interkingdom host jumping in the parasitic fungal genus Tolypocladium.</title>
        <authorList>
            <person name="Quandt C.A."/>
            <person name="Patterson W."/>
            <person name="Spatafora J.W."/>
        </authorList>
    </citation>
    <scope>NUCLEOTIDE SEQUENCE [LARGE SCALE GENOMIC DNA]</scope>
    <source>
        <strain evidence="2 3">CBS 113982</strain>
    </source>
</reference>
<dbReference type="Proteomes" id="UP000236621">
    <property type="component" value="Unassembled WGS sequence"/>
</dbReference>
<evidence type="ECO:0000313" key="3">
    <source>
        <dbReference type="Proteomes" id="UP000236621"/>
    </source>
</evidence>
<evidence type="ECO:0008006" key="4">
    <source>
        <dbReference type="Google" id="ProtNLM"/>
    </source>
</evidence>
<keyword evidence="1" id="KW-0732">Signal</keyword>
<proteinExistence type="predicted"/>
<comment type="caution">
    <text evidence="2">The sequence shown here is derived from an EMBL/GenBank/DDBJ whole genome shotgun (WGS) entry which is preliminary data.</text>
</comment>
<sequence length="282" mass="29816">MRPSFFAFLSASVAVTCAALTALNNLTTPLCATFRSAFSFARISAVDTSGPPVVSSLAVTNMSLTRPFSSALLFCSFSCRLAFDSRALSTAAFEASCAAALRARTGSERFDVDNLVDKILEREVANALGSFLFDLCLPLADSASISNSSRSEASSSSSSSSSSYVSEAAGASALFDFVFIFMAFFNLGSSSSEMDASSSSAPATWSTLALWMSSSESSRLTASKPLSCSFSDSLWYACILLCFFDGRCNRPSIGRFLFACPAIASVRAMLDQCCLVEDIVEA</sequence>
<name>A0A2K3QG20_9HYPO</name>
<evidence type="ECO:0000256" key="1">
    <source>
        <dbReference type="SAM" id="SignalP"/>
    </source>
</evidence>